<dbReference type="AlphaFoldDB" id="A0A5B7HEP9"/>
<organism evidence="1 2">
    <name type="scientific">Portunus trituberculatus</name>
    <name type="common">Swimming crab</name>
    <name type="synonym">Neptunus trituberculatus</name>
    <dbReference type="NCBI Taxonomy" id="210409"/>
    <lineage>
        <taxon>Eukaryota</taxon>
        <taxon>Metazoa</taxon>
        <taxon>Ecdysozoa</taxon>
        <taxon>Arthropoda</taxon>
        <taxon>Crustacea</taxon>
        <taxon>Multicrustacea</taxon>
        <taxon>Malacostraca</taxon>
        <taxon>Eumalacostraca</taxon>
        <taxon>Eucarida</taxon>
        <taxon>Decapoda</taxon>
        <taxon>Pleocyemata</taxon>
        <taxon>Brachyura</taxon>
        <taxon>Eubrachyura</taxon>
        <taxon>Portunoidea</taxon>
        <taxon>Portunidae</taxon>
        <taxon>Portuninae</taxon>
        <taxon>Portunus</taxon>
    </lineage>
</organism>
<evidence type="ECO:0000313" key="2">
    <source>
        <dbReference type="Proteomes" id="UP000324222"/>
    </source>
</evidence>
<name>A0A5B7HEP9_PORTR</name>
<keyword evidence="2" id="KW-1185">Reference proteome</keyword>
<comment type="caution">
    <text evidence="1">The sequence shown here is derived from an EMBL/GenBank/DDBJ whole genome shotgun (WGS) entry which is preliminary data.</text>
</comment>
<reference evidence="1 2" key="1">
    <citation type="submission" date="2019-05" db="EMBL/GenBank/DDBJ databases">
        <title>Another draft genome of Portunus trituberculatus and its Hox gene families provides insights of decapod evolution.</title>
        <authorList>
            <person name="Jeong J.-H."/>
            <person name="Song I."/>
            <person name="Kim S."/>
            <person name="Choi T."/>
            <person name="Kim D."/>
            <person name="Ryu S."/>
            <person name="Kim W."/>
        </authorList>
    </citation>
    <scope>NUCLEOTIDE SEQUENCE [LARGE SCALE GENOMIC DNA]</scope>
    <source>
        <tissue evidence="1">Muscle</tissue>
    </source>
</reference>
<evidence type="ECO:0000313" key="1">
    <source>
        <dbReference type="EMBL" id="MPC71211.1"/>
    </source>
</evidence>
<proteinExistence type="predicted"/>
<accession>A0A5B7HEP9</accession>
<gene>
    <name evidence="1" type="ORF">E2C01_065483</name>
</gene>
<dbReference type="Proteomes" id="UP000324222">
    <property type="component" value="Unassembled WGS sequence"/>
</dbReference>
<protein>
    <submittedName>
        <fullName evidence="1">Uncharacterized protein</fullName>
    </submittedName>
</protein>
<sequence length="103" mass="11103">MGESSLGLPEVWVWAPGGWHPEPRRRGTIARMMYGRDRLRQRGAPLSGVMAIMRVAGGGRPAGLPRGALLQQGSWGAPQGSAGTPCAHAIASRIPNQFRNDYR</sequence>
<dbReference type="EMBL" id="VSRR010032497">
    <property type="protein sequence ID" value="MPC71211.1"/>
    <property type="molecule type" value="Genomic_DNA"/>
</dbReference>